<dbReference type="PROSITE" id="PS51085">
    <property type="entry name" value="2FE2S_FER_2"/>
    <property type="match status" value="1"/>
</dbReference>
<dbReference type="EMBL" id="BLAG01000014">
    <property type="protein sequence ID" value="GES32412.1"/>
    <property type="molecule type" value="Genomic_DNA"/>
</dbReference>
<dbReference type="InterPro" id="IPR039261">
    <property type="entry name" value="FNR_nucleotide-bd"/>
</dbReference>
<dbReference type="Pfam" id="PF03473">
    <property type="entry name" value="MOSC"/>
    <property type="match status" value="1"/>
</dbReference>
<dbReference type="SUPFAM" id="SSF52343">
    <property type="entry name" value="Ferredoxin reductase-like, C-terminal NADP-linked domain"/>
    <property type="match status" value="1"/>
</dbReference>
<dbReference type="Pfam" id="PF00175">
    <property type="entry name" value="NAD_binding_1"/>
    <property type="match status" value="1"/>
</dbReference>
<feature type="domain" description="2Fe-2S ferredoxin-type" evidence="3">
    <location>
        <begin position="507"/>
        <end position="589"/>
    </location>
</feature>
<dbReference type="Gene3D" id="3.40.50.80">
    <property type="entry name" value="Nucleotide-binding domain of ferredoxin-NADP reductase (FNR) module"/>
    <property type="match status" value="1"/>
</dbReference>
<dbReference type="OrthoDB" id="9801223at2"/>
<evidence type="ECO:0000313" key="6">
    <source>
        <dbReference type="EMBL" id="GES32412.1"/>
    </source>
</evidence>
<dbReference type="Proteomes" id="UP000325598">
    <property type="component" value="Unassembled WGS sequence"/>
</dbReference>
<dbReference type="CDD" id="cd06184">
    <property type="entry name" value="flavohem_like_fad_nad_binding"/>
    <property type="match status" value="1"/>
</dbReference>
<dbReference type="PROSITE" id="PS51384">
    <property type="entry name" value="FAD_FR"/>
    <property type="match status" value="1"/>
</dbReference>
<dbReference type="SUPFAM" id="SSF50800">
    <property type="entry name" value="PK beta-barrel domain-like"/>
    <property type="match status" value="1"/>
</dbReference>
<dbReference type="Pfam" id="PF00111">
    <property type="entry name" value="Fer2"/>
    <property type="match status" value="1"/>
</dbReference>
<comment type="caution">
    <text evidence="6">The sequence shown here is derived from an EMBL/GenBank/DDBJ whole genome shotgun (WGS) entry which is preliminary data.</text>
</comment>
<dbReference type="Gene3D" id="3.10.20.30">
    <property type="match status" value="1"/>
</dbReference>
<accession>A0A5J4LK79</accession>
<dbReference type="Gene3D" id="2.40.30.10">
    <property type="entry name" value="Translation factors"/>
    <property type="match status" value="1"/>
</dbReference>
<dbReference type="GO" id="GO:0030170">
    <property type="term" value="F:pyridoxal phosphate binding"/>
    <property type="evidence" value="ECO:0007669"/>
    <property type="project" value="InterPro"/>
</dbReference>
<dbReference type="InterPro" id="IPR011037">
    <property type="entry name" value="Pyrv_Knase-like_insert_dom_sf"/>
</dbReference>
<dbReference type="PANTHER" id="PTHR30212">
    <property type="entry name" value="PROTEIN YIIM"/>
    <property type="match status" value="1"/>
</dbReference>
<feature type="domain" description="MOSC" evidence="4">
    <location>
        <begin position="29"/>
        <end position="164"/>
    </location>
</feature>
<evidence type="ECO:0000259" key="5">
    <source>
        <dbReference type="PROSITE" id="PS51384"/>
    </source>
</evidence>
<dbReference type="InterPro" id="IPR001433">
    <property type="entry name" value="OxRdtase_FAD/NAD-bd"/>
</dbReference>
<dbReference type="SUPFAM" id="SSF63380">
    <property type="entry name" value="Riboflavin synthase domain-like"/>
    <property type="match status" value="1"/>
</dbReference>
<dbReference type="GO" id="GO:0016491">
    <property type="term" value="F:oxidoreductase activity"/>
    <property type="evidence" value="ECO:0007669"/>
    <property type="project" value="InterPro"/>
</dbReference>
<organism evidence="6 7">
    <name type="scientific">Streptomyces angustmyceticus</name>
    <dbReference type="NCBI Taxonomy" id="285578"/>
    <lineage>
        <taxon>Bacteria</taxon>
        <taxon>Bacillati</taxon>
        <taxon>Actinomycetota</taxon>
        <taxon>Actinomycetes</taxon>
        <taxon>Kitasatosporales</taxon>
        <taxon>Streptomycetaceae</taxon>
        <taxon>Streptomyces</taxon>
    </lineage>
</organism>
<dbReference type="CDD" id="cd00207">
    <property type="entry name" value="fer2"/>
    <property type="match status" value="1"/>
</dbReference>
<dbReference type="AlphaFoldDB" id="A0A5J4LK79"/>
<dbReference type="Pfam" id="PF00970">
    <property type="entry name" value="FAD_binding_6"/>
    <property type="match status" value="1"/>
</dbReference>
<dbReference type="InterPro" id="IPR001041">
    <property type="entry name" value="2Fe-2S_ferredoxin-type"/>
</dbReference>
<keyword evidence="7" id="KW-1185">Reference proteome</keyword>
<name>A0A5J4LK79_9ACTN</name>
<evidence type="ECO:0000256" key="1">
    <source>
        <dbReference type="ARBA" id="ARBA00022714"/>
    </source>
</evidence>
<keyword evidence="2" id="KW-0411">Iron-sulfur</keyword>
<evidence type="ECO:0000259" key="3">
    <source>
        <dbReference type="PROSITE" id="PS51085"/>
    </source>
</evidence>
<proteinExistence type="predicted"/>
<keyword evidence="1" id="KW-0408">Iron</keyword>
<keyword evidence="1" id="KW-0479">Metal-binding</keyword>
<dbReference type="InterPro" id="IPR017938">
    <property type="entry name" value="Riboflavin_synthase-like_b-brl"/>
</dbReference>
<feature type="domain" description="FAD-binding FR-type" evidence="5">
    <location>
        <begin position="239"/>
        <end position="344"/>
    </location>
</feature>
<dbReference type="GO" id="GO:0030151">
    <property type="term" value="F:molybdenum ion binding"/>
    <property type="evidence" value="ECO:0007669"/>
    <property type="project" value="InterPro"/>
</dbReference>
<dbReference type="PROSITE" id="PS51340">
    <property type="entry name" value="MOSC"/>
    <property type="match status" value="1"/>
</dbReference>
<dbReference type="Gene3D" id="2.40.33.20">
    <property type="entry name" value="PK beta-barrel domain-like"/>
    <property type="match status" value="1"/>
</dbReference>
<dbReference type="GO" id="GO:0051537">
    <property type="term" value="F:2 iron, 2 sulfur cluster binding"/>
    <property type="evidence" value="ECO:0007669"/>
    <property type="project" value="UniProtKB-KW"/>
</dbReference>
<dbReference type="InterPro" id="IPR052353">
    <property type="entry name" value="Benzoxazolinone_Detox_Enz"/>
</dbReference>
<dbReference type="PRINTS" id="PR00409">
    <property type="entry name" value="PHDIOXRDTASE"/>
</dbReference>
<reference evidence="6 7" key="1">
    <citation type="submission" date="2019-10" db="EMBL/GenBank/DDBJ databases">
        <title>Whole genome shotgun sequence of Streptomyces angustmyceticus NBRC 3934.</title>
        <authorList>
            <person name="Hosoyama A."/>
            <person name="Ichikawa N."/>
            <person name="Kimura A."/>
            <person name="Kitahashi Y."/>
            <person name="Komaki H."/>
            <person name="Uohara A."/>
        </authorList>
    </citation>
    <scope>NUCLEOTIDE SEQUENCE [LARGE SCALE GENOMIC DNA]</scope>
    <source>
        <strain evidence="6 7">NBRC 3934</strain>
    </source>
</reference>
<sequence>MARLVSVNVGLPKDVSWRGRTVRTGIWKSPVTGPRTVRRLNIDGDGQGDLAGHGGEMRAVMVYQLDSYRYWQHELGRDDFVLGQFGENFTVEGLADDEVCIGDRYRIGDAVFEVTQPRVTCYRVGLRMDDPRMPALLVSHRRPGFYFRVIAEGEVAAGQDIIKIATGPGRMTVTEVDGLLYLPEHPRDRLERALRIDALSPGWQGSFQALLEQAAHGPAGTTGNAGLHAENAGAGPAWDGFRPLTVARVARESRSVISLWLADPDGTPLPAAAPGQYLTVRLDAGVDGPELVRSYSLSGQPGGDQYRISVKRESHGAASTRIHTRVRAGRHLQAAAPRGTFTLAPGRTPVILASAGVGVTPVEAMLRALADSRTTRQVWWLHGARNGDDHAFAAESRRLLAQLPHSHVRICYSRPRPEDRHGTDYTDTGHLSAALLTRVGLPTDADAYLCGPTAFMNDLTEALTAAGLGPGQIHTEVFGAGPALTPGIAATAARPPHPPAGAPGTGPAVSFARSGLTVPWKPEYRTLLELAEDCDVPVRWSCRTGVCHTCETGLLGGRVDYAPDPVGPPAGGNALICCSRPRGDVVLDL</sequence>
<protein>
    <submittedName>
        <fullName evidence="6">Sulfurase</fullName>
    </submittedName>
</protein>
<dbReference type="PANTHER" id="PTHR30212:SF2">
    <property type="entry name" value="PROTEIN YIIM"/>
    <property type="match status" value="1"/>
</dbReference>
<dbReference type="Pfam" id="PF03475">
    <property type="entry name" value="YiiM_3-alpha"/>
    <property type="match status" value="1"/>
</dbReference>
<dbReference type="InterPro" id="IPR005163">
    <property type="entry name" value="Tri_helical_YiiM-like"/>
</dbReference>
<dbReference type="InterPro" id="IPR017927">
    <property type="entry name" value="FAD-bd_FR_type"/>
</dbReference>
<dbReference type="SUPFAM" id="SSF54292">
    <property type="entry name" value="2Fe-2S ferredoxin-like"/>
    <property type="match status" value="1"/>
</dbReference>
<dbReference type="RefSeq" id="WP_086721689.1">
    <property type="nucleotide sequence ID" value="NZ_BLAG01000014.1"/>
</dbReference>
<evidence type="ECO:0000256" key="2">
    <source>
        <dbReference type="ARBA" id="ARBA00023014"/>
    </source>
</evidence>
<dbReference type="InterPro" id="IPR005302">
    <property type="entry name" value="MoCF_Sase_C"/>
</dbReference>
<keyword evidence="1" id="KW-0001">2Fe-2S</keyword>
<gene>
    <name evidence="6" type="ORF">San01_48990</name>
</gene>
<dbReference type="InterPro" id="IPR008333">
    <property type="entry name" value="Cbr1-like_FAD-bd_dom"/>
</dbReference>
<dbReference type="GeneID" id="96756145"/>
<evidence type="ECO:0000313" key="7">
    <source>
        <dbReference type="Proteomes" id="UP000325598"/>
    </source>
</evidence>
<dbReference type="InterPro" id="IPR036010">
    <property type="entry name" value="2Fe-2S_ferredoxin-like_sf"/>
</dbReference>
<evidence type="ECO:0000259" key="4">
    <source>
        <dbReference type="PROSITE" id="PS51340"/>
    </source>
</evidence>
<dbReference type="InterPro" id="IPR012675">
    <property type="entry name" value="Beta-grasp_dom_sf"/>
</dbReference>